<dbReference type="SUPFAM" id="SSF50978">
    <property type="entry name" value="WD40 repeat-like"/>
    <property type="match status" value="1"/>
</dbReference>
<dbReference type="InterPro" id="IPR015943">
    <property type="entry name" value="WD40/YVTN_repeat-like_dom_sf"/>
</dbReference>
<dbReference type="InterPro" id="IPR020472">
    <property type="entry name" value="WD40_PAC1"/>
</dbReference>
<evidence type="ECO:0000256" key="3">
    <source>
        <dbReference type="PROSITE-ProRule" id="PRU00221"/>
    </source>
</evidence>
<dbReference type="CDD" id="cd00200">
    <property type="entry name" value="WD40"/>
    <property type="match status" value="2"/>
</dbReference>
<name>A0A161WNS9_COLIC</name>
<organism evidence="6 7">
    <name type="scientific">Colletotrichum incanum</name>
    <name type="common">Soybean anthracnose fungus</name>
    <dbReference type="NCBI Taxonomy" id="1573173"/>
    <lineage>
        <taxon>Eukaryota</taxon>
        <taxon>Fungi</taxon>
        <taxon>Dikarya</taxon>
        <taxon>Ascomycota</taxon>
        <taxon>Pezizomycotina</taxon>
        <taxon>Sordariomycetes</taxon>
        <taxon>Hypocreomycetidae</taxon>
        <taxon>Glomerellales</taxon>
        <taxon>Glomerellaceae</taxon>
        <taxon>Colletotrichum</taxon>
        <taxon>Colletotrichum spaethianum species complex</taxon>
    </lineage>
</organism>
<dbReference type="Gene3D" id="3.40.50.300">
    <property type="entry name" value="P-loop containing nucleotide triphosphate hydrolases"/>
    <property type="match status" value="1"/>
</dbReference>
<dbReference type="FunFam" id="3.40.50.300:FF:001638">
    <property type="entry name" value="NACHT and WD40 domain protein"/>
    <property type="match status" value="1"/>
</dbReference>
<feature type="repeat" description="WD" evidence="3">
    <location>
        <begin position="991"/>
        <end position="1032"/>
    </location>
</feature>
<protein>
    <submittedName>
        <fullName evidence="6">Beta transducin-like protein het-e2c</fullName>
    </submittedName>
</protein>
<dbReference type="InterPro" id="IPR001680">
    <property type="entry name" value="WD40_rpt"/>
</dbReference>
<feature type="repeat" description="WD" evidence="3">
    <location>
        <begin position="1033"/>
        <end position="1074"/>
    </location>
</feature>
<dbReference type="Pfam" id="PF24883">
    <property type="entry name" value="NPHP3_N"/>
    <property type="match status" value="1"/>
</dbReference>
<feature type="repeat" description="WD" evidence="3">
    <location>
        <begin position="1075"/>
        <end position="1116"/>
    </location>
</feature>
<dbReference type="PROSITE" id="PS50294">
    <property type="entry name" value="WD_REPEATS_REGION"/>
    <property type="match status" value="10"/>
</dbReference>
<dbReference type="PROSITE" id="PS50082">
    <property type="entry name" value="WD_REPEATS_2"/>
    <property type="match status" value="10"/>
</dbReference>
<feature type="repeat" description="WD" evidence="3">
    <location>
        <begin position="789"/>
        <end position="821"/>
    </location>
</feature>
<evidence type="ECO:0000313" key="6">
    <source>
        <dbReference type="EMBL" id="KZL88168.1"/>
    </source>
</evidence>
<feature type="repeat" description="WD" evidence="3">
    <location>
        <begin position="705"/>
        <end position="746"/>
    </location>
</feature>
<dbReference type="Proteomes" id="UP000076584">
    <property type="component" value="Unassembled WGS sequence"/>
</dbReference>
<dbReference type="InterPro" id="IPR019775">
    <property type="entry name" value="WD40_repeat_CS"/>
</dbReference>
<sequence length="1199" mass="133037">MTESCRAKRTKEESEDEDRRSRKRIARGGSGAVESSQAGASQCATDNLTTSMAGLSHSINQGGSHFDGHYSLATGTSLQQGNIVNFQQTADQCLAHLRVTDPRLDKKRIQDTKGGLLKDSCVWVLDNPDFFQWRHDQDQRLLWVKGDPGKGKTMLLCGIIDELEATRPPGTLLSYFFCQATDERLNTATAVLRGLVFMLLDQDPSLVSHMKKKYDVAGKALFEDANAWQAMSEIFMDMLHDSKLRGVYLLVDALDECLTGLDQLLDLITKTSQSAGAKWLVSSRNWPQIKERLCTVAQRLSLEVNAESVSAAVKVYIKHKVKELAKEKKYSPKTRKHVFRYLSKNAGDTFLWAALVCQELKTVPEFEVRKRVETFPPGLDTLYQRMMQQICDSSIGERCKQFLAVTAVVYRPLSIIEYVSVFEQLKDLSDDTESDDTESDDTESDDSGWKDSDSEDISWDESKPDRAKSIQDLVGLCGSFLTIRKDTVYFVHQSAKDFLLNKEYTAFDQILPSGIAHQHHIIFSRSLDILSRTLKRDIYELRFPGVRIQDVLPPDPDPLAPLKYSCRHWVDHLEESNPAESPACGDIQDNARVHGFLKSHYLHWLEAQSLLRGIPQAVVAMQKLATLVARTGETQQLTKLIQDALRWVLSYKQCVESFPLQLYMAALLFSPTRSVVRLLFEAEAPAWITIVTEIEANWNACLQALEGHRGWVESVAFSPDGRQLASASFDGTVKLWDTATGQCQQTLTGHGGKVESVAFSADGRQLASASHDKTVKLWDIATGRCQQTLTGHDGWVYSVAFAPDGLQLASASYDKTVKIWNTVTGHGGWVNSVAFSPDGYQLASASEDKTVKLWNTATGRCQQTLKGHSYSVRSVVFAPDGSKLASASEDKTVKVWDAATGQCQQTLTGHGGWVNSVAFSPDGRQLASASEDKTVKLWNTATGRCQQTLKGHSYSVRSVVFAPDGSKLASASHDHTVKLWDIATGQRQQTLEEHGNWVSSVAFSPDGRQLASASYDKTVKLWDTARGQCLWTLEGHGNRVKSVTFAPNGLQLASVSFDGTVKVWDAATGQCQQTLEEHGRWVSSVAFSADGRQLASASEDKTVKLWDIATGRCQQTLKGHRSLENVFEVTIQRPSQGPDVRHHVLSQHGVWIANNSHNILWVPPEYRAECHAVEGSRIALGCQSGRVLLVQFAIESQQL</sequence>
<reference evidence="6 7" key="1">
    <citation type="submission" date="2015-06" db="EMBL/GenBank/DDBJ databases">
        <title>Survival trade-offs in plant roots during colonization by closely related pathogenic and mutualistic fungi.</title>
        <authorList>
            <person name="Hacquard S."/>
            <person name="Kracher B."/>
            <person name="Hiruma K."/>
            <person name="Weinman A."/>
            <person name="Muench P."/>
            <person name="Garrido Oter R."/>
            <person name="Ver Loren van Themaat E."/>
            <person name="Dallerey J.-F."/>
            <person name="Damm U."/>
            <person name="Henrissat B."/>
            <person name="Lespinet O."/>
            <person name="Thon M."/>
            <person name="Kemen E."/>
            <person name="McHardy A.C."/>
            <person name="Schulze-Lefert P."/>
            <person name="O'Connell R.J."/>
        </authorList>
    </citation>
    <scope>NUCLEOTIDE SEQUENCE [LARGE SCALE GENOMIC DNA]</scope>
    <source>
        <strain evidence="6 7">MAFF 238704</strain>
    </source>
</reference>
<keyword evidence="1 3" id="KW-0853">WD repeat</keyword>
<gene>
    <name evidence="6" type="ORF">CI238_11639</name>
</gene>
<dbReference type="PROSITE" id="PS00678">
    <property type="entry name" value="WD_REPEATS_1"/>
    <property type="match status" value="8"/>
</dbReference>
<dbReference type="PANTHER" id="PTHR19848:SF8">
    <property type="entry name" value="F-BOX AND WD REPEAT DOMAIN CONTAINING 7"/>
    <property type="match status" value="1"/>
</dbReference>
<feature type="region of interest" description="Disordered" evidence="4">
    <location>
        <begin position="430"/>
        <end position="463"/>
    </location>
</feature>
<evidence type="ECO:0000313" key="7">
    <source>
        <dbReference type="Proteomes" id="UP000076584"/>
    </source>
</evidence>
<comment type="caution">
    <text evidence="6">The sequence shown here is derived from an EMBL/GenBank/DDBJ whole genome shotgun (WGS) entry which is preliminary data.</text>
</comment>
<dbReference type="InterPro" id="IPR036322">
    <property type="entry name" value="WD40_repeat_dom_sf"/>
</dbReference>
<dbReference type="SUPFAM" id="SSF50998">
    <property type="entry name" value="Quinoprotein alcohol dehydrogenase-like"/>
    <property type="match status" value="1"/>
</dbReference>
<feature type="domain" description="NACHT" evidence="5">
    <location>
        <begin position="140"/>
        <end position="284"/>
    </location>
</feature>
<feature type="repeat" description="WD" evidence="3">
    <location>
        <begin position="865"/>
        <end position="906"/>
    </location>
</feature>
<dbReference type="STRING" id="1573173.A0A161WNS9"/>
<dbReference type="AlphaFoldDB" id="A0A161WNS9"/>
<dbReference type="Gene3D" id="2.130.10.10">
    <property type="entry name" value="YVTN repeat-like/Quinoprotein amine dehydrogenase"/>
    <property type="match status" value="5"/>
</dbReference>
<feature type="compositionally biased region" description="Acidic residues" evidence="4">
    <location>
        <begin position="430"/>
        <end position="446"/>
    </location>
</feature>
<evidence type="ECO:0000256" key="1">
    <source>
        <dbReference type="ARBA" id="ARBA00022574"/>
    </source>
</evidence>
<feature type="compositionally biased region" description="Polar residues" evidence="4">
    <location>
        <begin position="33"/>
        <end position="42"/>
    </location>
</feature>
<dbReference type="InterPro" id="IPR027417">
    <property type="entry name" value="P-loop_NTPase"/>
</dbReference>
<dbReference type="SMART" id="SM00320">
    <property type="entry name" value="WD40"/>
    <property type="match status" value="10"/>
</dbReference>
<feature type="repeat" description="WD" evidence="3">
    <location>
        <begin position="747"/>
        <end position="788"/>
    </location>
</feature>
<dbReference type="InterPro" id="IPR011047">
    <property type="entry name" value="Quinoprotein_ADH-like_sf"/>
</dbReference>
<feature type="repeat" description="WD" evidence="3">
    <location>
        <begin position="949"/>
        <end position="990"/>
    </location>
</feature>
<dbReference type="PANTHER" id="PTHR19848">
    <property type="entry name" value="WD40 REPEAT PROTEIN"/>
    <property type="match status" value="1"/>
</dbReference>
<dbReference type="InterPro" id="IPR056884">
    <property type="entry name" value="NPHP3-like_N"/>
</dbReference>
<keyword evidence="2" id="KW-0677">Repeat</keyword>
<evidence type="ECO:0000256" key="4">
    <source>
        <dbReference type="SAM" id="MobiDB-lite"/>
    </source>
</evidence>
<dbReference type="InterPro" id="IPR007111">
    <property type="entry name" value="NACHT_NTPase"/>
</dbReference>
<evidence type="ECO:0000256" key="2">
    <source>
        <dbReference type="ARBA" id="ARBA00022737"/>
    </source>
</evidence>
<keyword evidence="7" id="KW-1185">Reference proteome</keyword>
<dbReference type="PROSITE" id="PS50837">
    <property type="entry name" value="NACHT"/>
    <property type="match status" value="1"/>
</dbReference>
<evidence type="ECO:0000259" key="5">
    <source>
        <dbReference type="PROSITE" id="PS50837"/>
    </source>
</evidence>
<accession>A0A161WNS9</accession>
<feature type="region of interest" description="Disordered" evidence="4">
    <location>
        <begin position="1"/>
        <end position="42"/>
    </location>
</feature>
<dbReference type="EMBL" id="LFIW01000072">
    <property type="protein sequence ID" value="KZL88168.1"/>
    <property type="molecule type" value="Genomic_DNA"/>
</dbReference>
<proteinExistence type="predicted"/>
<feature type="repeat" description="WD" evidence="3">
    <location>
        <begin position="907"/>
        <end position="948"/>
    </location>
</feature>
<feature type="repeat" description="WD" evidence="3">
    <location>
        <begin position="823"/>
        <end position="864"/>
    </location>
</feature>
<dbReference type="Pfam" id="PF00400">
    <property type="entry name" value="WD40"/>
    <property type="match status" value="10"/>
</dbReference>
<dbReference type="PRINTS" id="PR00320">
    <property type="entry name" value="GPROTEINBRPT"/>
</dbReference>